<comment type="caution">
    <text evidence="6">The sequence shown here is derived from an EMBL/GenBank/DDBJ whole genome shotgun (WGS) entry which is preliminary data.</text>
</comment>
<feature type="modified residue" description="N6-(pyridoxal phosphate)lysine" evidence="2 3">
    <location>
        <position position="35"/>
    </location>
</feature>
<dbReference type="PANTHER" id="PTHR10146">
    <property type="entry name" value="PROLINE SYNTHETASE CO-TRANSCRIBED BACTERIAL HOMOLOG PROTEIN"/>
    <property type="match status" value="1"/>
</dbReference>
<dbReference type="FunFam" id="3.20.20.10:FF:000018">
    <property type="entry name" value="Pyridoxal phosphate homeostasis protein"/>
    <property type="match status" value="1"/>
</dbReference>
<evidence type="ECO:0000256" key="1">
    <source>
        <dbReference type="ARBA" id="ARBA00022898"/>
    </source>
</evidence>
<dbReference type="InterPro" id="IPR001608">
    <property type="entry name" value="Ala_racemase_N"/>
</dbReference>
<evidence type="ECO:0000256" key="2">
    <source>
        <dbReference type="HAMAP-Rule" id="MF_02087"/>
    </source>
</evidence>
<dbReference type="CDD" id="cd00635">
    <property type="entry name" value="PLPDE_III_YBL036c_like"/>
    <property type="match status" value="1"/>
</dbReference>
<gene>
    <name evidence="6" type="ORF">KI809_18230</name>
</gene>
<organism evidence="6 7">
    <name type="scientific">Geoanaerobacter pelophilus</name>
    <dbReference type="NCBI Taxonomy" id="60036"/>
    <lineage>
        <taxon>Bacteria</taxon>
        <taxon>Pseudomonadati</taxon>
        <taxon>Thermodesulfobacteriota</taxon>
        <taxon>Desulfuromonadia</taxon>
        <taxon>Geobacterales</taxon>
        <taxon>Geobacteraceae</taxon>
        <taxon>Geoanaerobacter</taxon>
    </lineage>
</organism>
<dbReference type="AlphaFoldDB" id="A0AAW4L5S8"/>
<name>A0AAW4L5S8_9BACT</name>
<comment type="similarity">
    <text evidence="2 4">Belongs to the pyridoxal phosphate-binding protein YggS/PROSC family.</text>
</comment>
<dbReference type="Pfam" id="PF01168">
    <property type="entry name" value="Ala_racemase_N"/>
    <property type="match status" value="1"/>
</dbReference>
<evidence type="ECO:0000313" key="7">
    <source>
        <dbReference type="Proteomes" id="UP000811899"/>
    </source>
</evidence>
<feature type="domain" description="Alanine racemase N-terminal" evidence="5">
    <location>
        <begin position="7"/>
        <end position="226"/>
    </location>
</feature>
<dbReference type="GO" id="GO:0030170">
    <property type="term" value="F:pyridoxal phosphate binding"/>
    <property type="evidence" value="ECO:0007669"/>
    <property type="project" value="UniProtKB-UniRule"/>
</dbReference>
<accession>A0AAW4L5S8</accession>
<evidence type="ECO:0000259" key="5">
    <source>
        <dbReference type="Pfam" id="PF01168"/>
    </source>
</evidence>
<reference evidence="6 7" key="1">
    <citation type="submission" date="2021-05" db="EMBL/GenBank/DDBJ databases">
        <title>The draft genome of Geobacter pelophilus DSM 12255.</title>
        <authorList>
            <person name="Xu Z."/>
            <person name="Masuda Y."/>
            <person name="Itoh H."/>
            <person name="Senoo K."/>
        </authorList>
    </citation>
    <scope>NUCLEOTIDE SEQUENCE [LARGE SCALE GENOMIC DNA]</scope>
    <source>
        <strain evidence="6 7">DSM 12255</strain>
    </source>
</reference>
<dbReference type="EMBL" id="JAHCVJ010000010">
    <property type="protein sequence ID" value="MBT0666253.1"/>
    <property type="molecule type" value="Genomic_DNA"/>
</dbReference>
<dbReference type="PANTHER" id="PTHR10146:SF14">
    <property type="entry name" value="PYRIDOXAL PHOSPHATE HOMEOSTASIS PROTEIN"/>
    <property type="match status" value="1"/>
</dbReference>
<dbReference type="Gene3D" id="3.20.20.10">
    <property type="entry name" value="Alanine racemase"/>
    <property type="match status" value="1"/>
</dbReference>
<sequence length="227" mass="24218">MDIGANLKHILEEMTTAAEKAGRPGSAIRLVAVSKYKPALAVTEAAAAGQAIFGENYVQELVAKAAEVTVPVEWHFIGHLQSNKARQIAGLVTMIHSVDRLSLAEEIDRQWGKIGKVCDILVQVNVSGEASKSGTTAAAALTLVKEISQLANVRVRGLMTMPPFFDDPEAARPYFRELRELAATIASEAIPGVAMTELSMGMSGDFKVAIEEGATLVRIGTAIFGDR</sequence>
<evidence type="ECO:0000313" key="6">
    <source>
        <dbReference type="EMBL" id="MBT0666253.1"/>
    </source>
</evidence>
<dbReference type="Proteomes" id="UP000811899">
    <property type="component" value="Unassembled WGS sequence"/>
</dbReference>
<dbReference type="NCBIfam" id="TIGR00044">
    <property type="entry name" value="YggS family pyridoxal phosphate-dependent enzyme"/>
    <property type="match status" value="1"/>
</dbReference>
<proteinExistence type="inferred from homology"/>
<dbReference type="InterPro" id="IPR011078">
    <property type="entry name" value="PyrdxlP_homeostasis"/>
</dbReference>
<dbReference type="HAMAP" id="MF_02087">
    <property type="entry name" value="PLP_homeostasis"/>
    <property type="match status" value="1"/>
</dbReference>
<comment type="function">
    <text evidence="2">Pyridoxal 5'-phosphate (PLP)-binding protein, which is involved in PLP homeostasis.</text>
</comment>
<dbReference type="SUPFAM" id="SSF51419">
    <property type="entry name" value="PLP-binding barrel"/>
    <property type="match status" value="1"/>
</dbReference>
<evidence type="ECO:0000256" key="4">
    <source>
        <dbReference type="RuleBase" id="RU004514"/>
    </source>
</evidence>
<dbReference type="PIRSF" id="PIRSF004848">
    <property type="entry name" value="YBL036c_PLPDEIII"/>
    <property type="match status" value="1"/>
</dbReference>
<keyword evidence="7" id="KW-1185">Reference proteome</keyword>
<keyword evidence="1 2" id="KW-0663">Pyridoxal phosphate</keyword>
<protein>
    <recommendedName>
        <fullName evidence="2">Pyridoxal phosphate homeostasis protein</fullName>
        <shortName evidence="2">PLP homeostasis protein</shortName>
    </recommendedName>
</protein>
<dbReference type="RefSeq" id="WP_214173027.1">
    <property type="nucleotide sequence ID" value="NZ_JAHCVJ010000010.1"/>
</dbReference>
<comment type="cofactor">
    <cofactor evidence="3">
        <name>pyridoxal 5'-phosphate</name>
        <dbReference type="ChEBI" id="CHEBI:597326"/>
    </cofactor>
</comment>
<evidence type="ECO:0000256" key="3">
    <source>
        <dbReference type="PIRSR" id="PIRSR004848-1"/>
    </source>
</evidence>
<dbReference type="InterPro" id="IPR029066">
    <property type="entry name" value="PLP-binding_barrel"/>
</dbReference>
<dbReference type="PROSITE" id="PS01211">
    <property type="entry name" value="UPF0001"/>
    <property type="match status" value="1"/>
</dbReference>